<proteinExistence type="predicted"/>
<reference evidence="1 2" key="1">
    <citation type="submission" date="2022-11" db="EMBL/GenBank/DDBJ databases">
        <title>Genome Sequencing of Nocardia sp. ON39_IFM12276 and assembly.</title>
        <authorList>
            <person name="Shimojima M."/>
            <person name="Toyokawa M."/>
            <person name="Uesaka K."/>
        </authorList>
    </citation>
    <scope>NUCLEOTIDE SEQUENCE [LARGE SCALE GENOMIC DNA]</scope>
    <source>
        <strain evidence="1 2">IFM 12276</strain>
    </source>
</reference>
<keyword evidence="2" id="KW-1185">Reference proteome</keyword>
<name>A0ABM8D1A3_9NOCA</name>
<dbReference type="EMBL" id="AP026978">
    <property type="protein sequence ID" value="BDU01109.1"/>
    <property type="molecule type" value="Genomic_DNA"/>
</dbReference>
<evidence type="ECO:0000313" key="1">
    <source>
        <dbReference type="EMBL" id="BDU01109.1"/>
    </source>
</evidence>
<accession>A0ABM8D1A3</accession>
<organism evidence="1 2">
    <name type="scientific">Nocardia sputorum</name>
    <dbReference type="NCBI Taxonomy" id="2984338"/>
    <lineage>
        <taxon>Bacteria</taxon>
        <taxon>Bacillati</taxon>
        <taxon>Actinomycetota</taxon>
        <taxon>Actinomycetes</taxon>
        <taxon>Mycobacteriales</taxon>
        <taxon>Nocardiaceae</taxon>
        <taxon>Nocardia</taxon>
    </lineage>
</organism>
<dbReference type="Proteomes" id="UP001317870">
    <property type="component" value="Chromosome"/>
</dbReference>
<gene>
    <name evidence="1" type="ORF">IFM12276_41370</name>
</gene>
<protein>
    <submittedName>
        <fullName evidence="1">Uncharacterized protein</fullName>
    </submittedName>
</protein>
<sequence length="60" mass="6181">MAALIEQEPSAKGREAALGLVRAAERGRIERAALAAVFGEGDIDDAYLQLIMAGVAPLSG</sequence>
<evidence type="ECO:0000313" key="2">
    <source>
        <dbReference type="Proteomes" id="UP001317870"/>
    </source>
</evidence>